<protein>
    <recommendedName>
        <fullName evidence="5">PEP-CTERM system TPR-repeat protein PrsT</fullName>
    </recommendedName>
</protein>
<evidence type="ECO:0000313" key="4">
    <source>
        <dbReference type="Proteomes" id="UP001157133"/>
    </source>
</evidence>
<name>A0ABQ6H5H8_9GAMM</name>
<reference evidence="3 4" key="1">
    <citation type="submission" date="2023-03" db="EMBL/GenBank/DDBJ databases">
        <title>Draft genome sequence of Thalassotalea eurytherma JCM 18482T.</title>
        <authorList>
            <person name="Sawabe T."/>
        </authorList>
    </citation>
    <scope>NUCLEOTIDE SEQUENCE [LARGE SCALE GENOMIC DNA]</scope>
    <source>
        <strain evidence="3 4">JCM 18482</strain>
    </source>
</reference>
<dbReference type="Pfam" id="PF13432">
    <property type="entry name" value="TPR_16"/>
    <property type="match status" value="1"/>
</dbReference>
<sequence>MVSLSRILTILFTLFIFACSQQKSVEEQLSEAQTYYNNSDYPATVITLKNLLQSSPDSAQARLLLGKTYWQQNNVIAAKKELDLAKQAELESEELVILLAKVALLEGEQDQAIALLDDEAFLQNNTQIESLIIREQVALEKKDIAQAKQYLIQAQSIDSEHYEVLMGEVLLLARTQTPDLALEKLNQYAQAKELDKRALNLKAQLEMYTQDYNAAALTFSKLYSQYPQELNYGILQSESLMKAQKYEDASSVIASLSKSYIDHPAVLLQEAKLAIQQKDFEIAKDKSSQVLNMTENQTAQVILGLSHFYLGNFQDAYYQLSPLAEATPAEHMLHKVLAITQLELGYTKDVLETMENISVENENNQAFYSEVGSQLALKGKTKEAEQLFSQAKQSAPNDPQVWLKHGVAKLATNDQSGIDDLIYAQSISPESTQSNSLLILAYVKSGDLETAAKLTEEWLALTPDNNVALLLKGNIAQQTGKSALAKSSYLAVLETDNTNNTALYNLAILEKGEDNLVASDTYLKRLLSSNSSQPKAFQLYLSNQVTKQNRIDARAFLQSLVSETNEWPEISIGLTYIQDNDIDNAIKVLESLNNKLSENSPNQYFATLLGLYAQTEQKDKFESLFANWVSIQPDNRNALVLYVEYLTKNAKHTDALRLTQESLNRSSLASNNALKFYESYLLMATEQVEQAQRKANELDKLIPNNSAVNKLLGQISIKQKQFYKAEGYLYKAYTLKHETSSAMLYAQSLAAQNKKSDAISFLESVLETEPENEYVHKYLAELYIGVDKNKAIEHYQNMATLIENDPVTLNNLAWLLNEDGQATKALNYAQQAYQLQPNNPDIIDTLAVVLNDNNQTKQAITLLEEAHTKFPNHQGLKLTLDKLLGKPTDN</sequence>
<evidence type="ECO:0008006" key="5">
    <source>
        <dbReference type="Google" id="ProtNLM"/>
    </source>
</evidence>
<dbReference type="InterPro" id="IPR019734">
    <property type="entry name" value="TPR_rpt"/>
</dbReference>
<organism evidence="3 4">
    <name type="scientific">Thalassotalea eurytherma</name>
    <dbReference type="NCBI Taxonomy" id="1144278"/>
    <lineage>
        <taxon>Bacteria</taxon>
        <taxon>Pseudomonadati</taxon>
        <taxon>Pseudomonadota</taxon>
        <taxon>Gammaproteobacteria</taxon>
        <taxon>Alteromonadales</taxon>
        <taxon>Colwelliaceae</taxon>
        <taxon>Thalassotalea</taxon>
    </lineage>
</organism>
<feature type="chain" id="PRO_5045710078" description="PEP-CTERM system TPR-repeat protein PrsT" evidence="2">
    <location>
        <begin position="19"/>
        <end position="890"/>
    </location>
</feature>
<dbReference type="PANTHER" id="PTHR12558">
    <property type="entry name" value="CELL DIVISION CYCLE 16,23,27"/>
    <property type="match status" value="1"/>
</dbReference>
<gene>
    <name evidence="3" type="ORF">theurythT_15340</name>
</gene>
<dbReference type="NCBIfam" id="TIGR02917">
    <property type="entry name" value="PEP_TPR_lipo"/>
    <property type="match status" value="1"/>
</dbReference>
<dbReference type="InterPro" id="IPR011990">
    <property type="entry name" value="TPR-like_helical_dom_sf"/>
</dbReference>
<evidence type="ECO:0000256" key="2">
    <source>
        <dbReference type="SAM" id="SignalP"/>
    </source>
</evidence>
<dbReference type="Gene3D" id="1.25.40.10">
    <property type="entry name" value="Tetratricopeptide repeat domain"/>
    <property type="match status" value="5"/>
</dbReference>
<dbReference type="SMART" id="SM00028">
    <property type="entry name" value="TPR"/>
    <property type="match status" value="9"/>
</dbReference>
<dbReference type="SUPFAM" id="SSF81901">
    <property type="entry name" value="HCP-like"/>
    <property type="match status" value="1"/>
</dbReference>
<keyword evidence="1" id="KW-0802">TPR repeat</keyword>
<keyword evidence="4" id="KW-1185">Reference proteome</keyword>
<feature type="signal peptide" evidence="2">
    <location>
        <begin position="1"/>
        <end position="18"/>
    </location>
</feature>
<dbReference type="SUPFAM" id="SSF48452">
    <property type="entry name" value="TPR-like"/>
    <property type="match status" value="3"/>
</dbReference>
<dbReference type="InterPro" id="IPR014266">
    <property type="entry name" value="PEP-CTERM_TPR_PrsT"/>
</dbReference>
<feature type="repeat" description="TPR" evidence="1">
    <location>
        <begin position="806"/>
        <end position="839"/>
    </location>
</feature>
<dbReference type="PROSITE" id="PS50005">
    <property type="entry name" value="TPR"/>
    <property type="match status" value="1"/>
</dbReference>
<evidence type="ECO:0000256" key="1">
    <source>
        <dbReference type="PROSITE-ProRule" id="PRU00339"/>
    </source>
</evidence>
<comment type="caution">
    <text evidence="3">The sequence shown here is derived from an EMBL/GenBank/DDBJ whole genome shotgun (WGS) entry which is preliminary data.</text>
</comment>
<proteinExistence type="predicted"/>
<dbReference type="RefSeq" id="WP_284207434.1">
    <property type="nucleotide sequence ID" value="NZ_BSSU01000007.1"/>
</dbReference>
<accession>A0ABQ6H5H8</accession>
<dbReference type="PROSITE" id="PS51257">
    <property type="entry name" value="PROKAR_LIPOPROTEIN"/>
    <property type="match status" value="1"/>
</dbReference>
<dbReference type="Pfam" id="PF14559">
    <property type="entry name" value="TPR_19"/>
    <property type="match status" value="1"/>
</dbReference>
<dbReference type="EMBL" id="BSSU01000007">
    <property type="protein sequence ID" value="GLX82082.1"/>
    <property type="molecule type" value="Genomic_DNA"/>
</dbReference>
<dbReference type="PANTHER" id="PTHR12558:SF13">
    <property type="entry name" value="CELL DIVISION CYCLE PROTEIN 27 HOMOLOG"/>
    <property type="match status" value="1"/>
</dbReference>
<evidence type="ECO:0000313" key="3">
    <source>
        <dbReference type="EMBL" id="GLX82082.1"/>
    </source>
</evidence>
<keyword evidence="2" id="KW-0732">Signal</keyword>
<dbReference type="Proteomes" id="UP001157133">
    <property type="component" value="Unassembled WGS sequence"/>
</dbReference>